<evidence type="ECO:0000313" key="6">
    <source>
        <dbReference type="EMBL" id="CAF3803141.1"/>
    </source>
</evidence>
<comment type="caution">
    <text evidence="4">The sequence shown here is derived from an EMBL/GenBank/DDBJ whole genome shotgun (WGS) entry which is preliminary data.</text>
</comment>
<keyword evidence="7" id="KW-1185">Reference proteome</keyword>
<sequence length="617" mass="71909">MLLTGSRREGQAYSRYFADTTPPDYDLLLEEGFINSEDELIKLDNIPGFVKIKWDNKTLLLKSRRQDQNGVWCVDGLKIKETYSSLKKLGMKSNCFDDFSRVTHEVTIDSASIQTAVSPKQEKMAQSMIFKQGLHLITNMRNGIQDINVLSKNYVALFKLYSIPIQIELFNKSFSKKYNLSPVDENCIIDFYSLCGPPFNIPLTVDEKLKADTLVSFYLKYKHLVDRTTDVDKFIKDRFFPHRFDADVLRAFKLNFWPYDIQKTFLKRFEATCPTLFEHIKTTYMHLVPKWSKNESTSADKQLEFRYSFSAVEITLSDKRTINEKILNSVARNIYYKYLHKPQSNDDCIKSYFVKTTVLWMCELMDLKAFKSDDNQVIAEVMTEKWIDFVCSLLKQRYCQHYFVDGINILASCSEKTLDEAYQILKSGVNMNELINSTLTSKLVETIKHQQDNHIEFRTANTDGTLDRIKGVEEFRVIKRGWDTDDENDESNDEPYIRVLLHKLYAVDDDQGNNWVKWKQLFIDTDYYQPIAEFNRAERESSLIDSAIDLSTVAISLKSIIEIVSSEELLEQIIKYHQEQLLLLSDNRNFQAKSDNNIYDDMSNPIIHLALSMPLTK</sequence>
<dbReference type="EMBL" id="CAJOBA010001654">
    <property type="protein sequence ID" value="CAF3607613.1"/>
    <property type="molecule type" value="Genomic_DNA"/>
</dbReference>
<dbReference type="Proteomes" id="UP000663829">
    <property type="component" value="Unassembled WGS sequence"/>
</dbReference>
<dbReference type="Pfam" id="PF20266">
    <property type="entry name" value="Mab-21_C"/>
    <property type="match status" value="1"/>
</dbReference>
<evidence type="ECO:0000313" key="3">
    <source>
        <dbReference type="EMBL" id="CAF0823271.1"/>
    </source>
</evidence>
<organism evidence="4 7">
    <name type="scientific">Didymodactylos carnosus</name>
    <dbReference type="NCBI Taxonomy" id="1234261"/>
    <lineage>
        <taxon>Eukaryota</taxon>
        <taxon>Metazoa</taxon>
        <taxon>Spiralia</taxon>
        <taxon>Gnathifera</taxon>
        <taxon>Rotifera</taxon>
        <taxon>Eurotatoria</taxon>
        <taxon>Bdelloidea</taxon>
        <taxon>Philodinida</taxon>
        <taxon>Philodinidae</taxon>
        <taxon>Didymodactylos</taxon>
    </lineage>
</organism>
<dbReference type="EMBL" id="CAJNOK010001654">
    <property type="protein sequence ID" value="CAF0823271.1"/>
    <property type="molecule type" value="Genomic_DNA"/>
</dbReference>
<dbReference type="EMBL" id="CAJOBC010003845">
    <property type="protein sequence ID" value="CAF3803141.1"/>
    <property type="molecule type" value="Genomic_DNA"/>
</dbReference>
<evidence type="ECO:0000313" key="4">
    <source>
        <dbReference type="EMBL" id="CAF1032375.1"/>
    </source>
</evidence>
<reference evidence="4" key="1">
    <citation type="submission" date="2021-02" db="EMBL/GenBank/DDBJ databases">
        <authorList>
            <person name="Nowell W R."/>
        </authorList>
    </citation>
    <scope>NUCLEOTIDE SEQUENCE</scope>
</reference>
<dbReference type="Gene3D" id="1.10.1410.40">
    <property type="match status" value="1"/>
</dbReference>
<evidence type="ECO:0000313" key="7">
    <source>
        <dbReference type="Proteomes" id="UP000663829"/>
    </source>
</evidence>
<evidence type="ECO:0000259" key="2">
    <source>
        <dbReference type="Pfam" id="PF20266"/>
    </source>
</evidence>
<evidence type="ECO:0000256" key="1">
    <source>
        <dbReference type="ARBA" id="ARBA00008307"/>
    </source>
</evidence>
<accession>A0A814J5W8</accession>
<dbReference type="AlphaFoldDB" id="A0A814J5W8"/>
<name>A0A814J5W8_9BILA</name>
<dbReference type="Proteomes" id="UP000681722">
    <property type="component" value="Unassembled WGS sequence"/>
</dbReference>
<proteinExistence type="inferred from homology"/>
<dbReference type="PANTHER" id="PTHR10656:SF42">
    <property type="entry name" value="CYCLIC GMP-AMP SYNTHASE-LIKE PROTEIN-RELATED"/>
    <property type="match status" value="1"/>
</dbReference>
<evidence type="ECO:0000313" key="5">
    <source>
        <dbReference type="EMBL" id="CAF3607613.1"/>
    </source>
</evidence>
<dbReference type="PANTHER" id="PTHR10656">
    <property type="entry name" value="CELL FATE DETERMINING PROTEIN MAB21-RELATED"/>
    <property type="match status" value="1"/>
</dbReference>
<protein>
    <recommendedName>
        <fullName evidence="2">Mab-21-like HhH/H2TH-like domain-containing protein</fullName>
    </recommendedName>
</protein>
<dbReference type="OrthoDB" id="7249367at2759"/>
<dbReference type="EMBL" id="CAJNOQ010003845">
    <property type="protein sequence ID" value="CAF1032375.1"/>
    <property type="molecule type" value="Genomic_DNA"/>
</dbReference>
<dbReference type="Proteomes" id="UP000677228">
    <property type="component" value="Unassembled WGS sequence"/>
</dbReference>
<dbReference type="InterPro" id="IPR046906">
    <property type="entry name" value="Mab-21_HhH/H2TH-like"/>
</dbReference>
<gene>
    <name evidence="4" type="ORF">GPM918_LOCUS15346</name>
    <name evidence="3" type="ORF">OVA965_LOCUS5759</name>
    <name evidence="6" type="ORF">SRO942_LOCUS15346</name>
    <name evidence="5" type="ORF">TMI583_LOCUS5756</name>
</gene>
<feature type="domain" description="Mab-21-like HhH/H2TH-like" evidence="2">
    <location>
        <begin position="341"/>
        <end position="425"/>
    </location>
</feature>
<comment type="similarity">
    <text evidence="1">Belongs to the mab-21 family.</text>
</comment>
<dbReference type="Proteomes" id="UP000682733">
    <property type="component" value="Unassembled WGS sequence"/>
</dbReference>